<dbReference type="EMBL" id="JBHSCR010000007">
    <property type="protein sequence ID" value="MFC4348199.1"/>
    <property type="molecule type" value="Genomic_DNA"/>
</dbReference>
<keyword evidence="1" id="KW-0732">Signal</keyword>
<comment type="caution">
    <text evidence="2">The sequence shown here is derived from an EMBL/GenBank/DDBJ whole genome shotgun (WGS) entry which is preliminary data.</text>
</comment>
<name>A0ABV8UC14_9PROT</name>
<feature type="chain" id="PRO_5045337772" description="DUF3015 domain-containing protein" evidence="1">
    <location>
        <begin position="26"/>
        <end position="150"/>
    </location>
</feature>
<protein>
    <recommendedName>
        <fullName evidence="4">DUF3015 domain-containing protein</fullName>
    </recommendedName>
</protein>
<dbReference type="RefSeq" id="WP_068146034.1">
    <property type="nucleotide sequence ID" value="NZ_JBHSCR010000007.1"/>
</dbReference>
<evidence type="ECO:0008006" key="4">
    <source>
        <dbReference type="Google" id="ProtNLM"/>
    </source>
</evidence>
<gene>
    <name evidence="2" type="ORF">ACFO5Q_10120</name>
</gene>
<reference evidence="3" key="1">
    <citation type="journal article" date="2019" name="Int. J. Syst. Evol. Microbiol.">
        <title>The Global Catalogue of Microorganisms (GCM) 10K type strain sequencing project: providing services to taxonomists for standard genome sequencing and annotation.</title>
        <authorList>
            <consortium name="The Broad Institute Genomics Platform"/>
            <consortium name="The Broad Institute Genome Sequencing Center for Infectious Disease"/>
            <person name="Wu L."/>
            <person name="Ma J."/>
        </authorList>
    </citation>
    <scope>NUCLEOTIDE SEQUENCE [LARGE SCALE GENOMIC DNA]</scope>
    <source>
        <strain evidence="3">CGMCC 1.15304</strain>
    </source>
</reference>
<evidence type="ECO:0000256" key="1">
    <source>
        <dbReference type="SAM" id="SignalP"/>
    </source>
</evidence>
<dbReference type="Proteomes" id="UP001595776">
    <property type="component" value="Unassembled WGS sequence"/>
</dbReference>
<sequence>MKKTTMTTSLIMGVAASLSGPAADAASQEEICSYYGNVGAAAIDFLMPLKFSEVVEMVSGKNKELLEGMAKAVERKGNPEVKASINNMGDGSLELMGEAAGLHGFQLVMTGQATSGQEVFGILTSRCMQSGPNNIIEAQRRARALQQPSN</sequence>
<organism evidence="2 3">
    <name type="scientific">Kordiimonas lipolytica</name>
    <dbReference type="NCBI Taxonomy" id="1662421"/>
    <lineage>
        <taxon>Bacteria</taxon>
        <taxon>Pseudomonadati</taxon>
        <taxon>Pseudomonadota</taxon>
        <taxon>Alphaproteobacteria</taxon>
        <taxon>Kordiimonadales</taxon>
        <taxon>Kordiimonadaceae</taxon>
        <taxon>Kordiimonas</taxon>
    </lineage>
</organism>
<feature type="signal peptide" evidence="1">
    <location>
        <begin position="1"/>
        <end position="25"/>
    </location>
</feature>
<keyword evidence="3" id="KW-1185">Reference proteome</keyword>
<proteinExistence type="predicted"/>
<accession>A0ABV8UC14</accession>
<evidence type="ECO:0000313" key="3">
    <source>
        <dbReference type="Proteomes" id="UP001595776"/>
    </source>
</evidence>
<evidence type="ECO:0000313" key="2">
    <source>
        <dbReference type="EMBL" id="MFC4348199.1"/>
    </source>
</evidence>